<evidence type="ECO:0008006" key="3">
    <source>
        <dbReference type="Google" id="ProtNLM"/>
    </source>
</evidence>
<dbReference type="Proteomes" id="UP000001662">
    <property type="component" value="Chromosome"/>
</dbReference>
<dbReference type="InterPro" id="IPR025586">
    <property type="entry name" value="PcfJ"/>
</dbReference>
<dbReference type="HOGENOM" id="CLU_023343_0_0_9"/>
<name>D9R7J5_LACSW</name>
<proteinExistence type="predicted"/>
<gene>
    <name evidence="1" type="ordered locus">Closa_1108</name>
</gene>
<dbReference type="eggNOG" id="ENOG502Z9TV">
    <property type="taxonomic scope" value="Bacteria"/>
</dbReference>
<dbReference type="Pfam" id="PF14284">
    <property type="entry name" value="PcfJ"/>
    <property type="match status" value="1"/>
</dbReference>
<dbReference type="STRING" id="610130.Closa_1108"/>
<reference evidence="1" key="1">
    <citation type="submission" date="2010-07" db="EMBL/GenBank/DDBJ databases">
        <title>Complete sequence of Clostridium saccharolyticum WM1.</title>
        <authorList>
            <consortium name="US DOE Joint Genome Institute"/>
            <person name="Lucas S."/>
            <person name="Copeland A."/>
            <person name="Lapidus A."/>
            <person name="Cheng J.-F."/>
            <person name="Bruce D."/>
            <person name="Goodwin L."/>
            <person name="Pitluck S."/>
            <person name="Chertkov O."/>
            <person name="Detter J.C."/>
            <person name="Han C."/>
            <person name="Tapia R."/>
            <person name="Land M."/>
            <person name="Hauser L."/>
            <person name="Chang Y.-J."/>
            <person name="Jeffries C."/>
            <person name="Kyrpides N."/>
            <person name="Ivanova N."/>
            <person name="Mikhailova N."/>
            <person name="Mouttaki H."/>
            <person name="Lin L."/>
            <person name="Zhou J."/>
            <person name="Hemme C.L."/>
            <person name="Woyke T."/>
        </authorList>
    </citation>
    <scope>NUCLEOTIDE SEQUENCE [LARGE SCALE GENOMIC DNA]</scope>
    <source>
        <strain evidence="1">WM1</strain>
    </source>
</reference>
<protein>
    <recommendedName>
        <fullName evidence="3">PcfJ-like protein</fullName>
    </recommendedName>
</protein>
<dbReference type="RefSeq" id="WP_013271819.1">
    <property type="nucleotide sequence ID" value="NC_014376.1"/>
</dbReference>
<sequence>MRKSELRKLRTLKATSKMMQLAVENNPRREVYSYGWGGQQYTREIYQYGLYMRCQTLQGILKVAFFLPDRMRLGGNLPAYELFICRDTGQFLTYDRNRGKWLTAKLDMLDWPSYVHASEKKWINPEGFSAIKKYLRIEHGGYTGLLEYQLQVREDELKRRHKRETDSWDLDLAQTPELPKDWDRWVRKVGIQENYVFYQYARKGTDSGYCSYCEKEVPIRNPRHNKQGHCPCCRHEITFKSIGKAGRVNTKSAFMYLIQRCEDGFMIREFSGSGHYRKGEYEKPEYSYRENRRAIYNRNGRGLHAYYWGDYKHSEFRWIRGSLCSASGYYDYGGRVYGRTIPDLGKYELRRTGLVESIRDMQVIDPEKYLAVLQEVPQLEQLSKAGLSDLVKECMADRYSFQECFRKHGTGSLAKVLGTDAQGLKRLRANKGGQKFLKWIQYEKATGKLLPDKVIGWFCSQSVKADDLKFILDRMSIVQVYNYMRRQMQESRMSSREILTTWEDYLSMALRFGMDTNDAIVFRARKLRQRHDELVARCHQKKDLVLRAGEVLKEYPHIEKIYQSIRDIYTFADKDYTVVVPSRIEDIILEGEHLHHCLGNVERYWERIESRESYVLFLRLTSEQGKSYYSLEIEPDGTVRQKRNMYDRQKADIEEATKFLQKWQKEISKRLTDEERELAKTSRVLRNQEFAQLREDQVIIHTGHLRGHLLVDVLMADLMEATEIVPVSALPAAA</sequence>
<evidence type="ECO:0000313" key="1">
    <source>
        <dbReference type="EMBL" id="ADL03724.1"/>
    </source>
</evidence>
<dbReference type="AlphaFoldDB" id="D9R7J5"/>
<accession>D9R7J5</accession>
<organism evidence="1 2">
    <name type="scientific">Lacrimispora saccharolytica (strain ATCC 35040 / DSM 2544 / NRCC 2533 / WM1)</name>
    <name type="common">Clostridium saccharolyticum</name>
    <dbReference type="NCBI Taxonomy" id="610130"/>
    <lineage>
        <taxon>Bacteria</taxon>
        <taxon>Bacillati</taxon>
        <taxon>Bacillota</taxon>
        <taxon>Clostridia</taxon>
        <taxon>Lachnospirales</taxon>
        <taxon>Lachnospiraceae</taxon>
        <taxon>Lacrimispora</taxon>
    </lineage>
</organism>
<keyword evidence="2" id="KW-1185">Reference proteome</keyword>
<dbReference type="PaxDb" id="610130-Closa_1108"/>
<dbReference type="EMBL" id="CP002109">
    <property type="protein sequence ID" value="ADL03724.1"/>
    <property type="molecule type" value="Genomic_DNA"/>
</dbReference>
<evidence type="ECO:0000313" key="2">
    <source>
        <dbReference type="Proteomes" id="UP000001662"/>
    </source>
</evidence>
<dbReference type="KEGG" id="csh:Closa_1108"/>